<feature type="transmembrane region" description="Helical" evidence="6">
    <location>
        <begin position="95"/>
        <end position="120"/>
    </location>
</feature>
<feature type="transmembrane region" description="Helical" evidence="6">
    <location>
        <begin position="294"/>
        <end position="312"/>
    </location>
</feature>
<dbReference type="PIRSF" id="PIRSF006060">
    <property type="entry name" value="AA_transporter"/>
    <property type="match status" value="1"/>
</dbReference>
<dbReference type="GO" id="GO:0022857">
    <property type="term" value="F:transmembrane transporter activity"/>
    <property type="evidence" value="ECO:0007669"/>
    <property type="project" value="InterPro"/>
</dbReference>
<feature type="transmembrane region" description="Helical" evidence="6">
    <location>
        <begin position="246"/>
        <end position="268"/>
    </location>
</feature>
<keyword evidence="3 6" id="KW-0812">Transmembrane</keyword>
<evidence type="ECO:0000256" key="1">
    <source>
        <dbReference type="ARBA" id="ARBA00004141"/>
    </source>
</evidence>
<gene>
    <name evidence="7" type="ORF">E8E12_001934</name>
</gene>
<keyword evidence="5 6" id="KW-0472">Membrane</keyword>
<feature type="transmembrane region" description="Helical" evidence="6">
    <location>
        <begin position="46"/>
        <end position="65"/>
    </location>
</feature>
<dbReference type="AlphaFoldDB" id="A0A9P4WGS2"/>
<dbReference type="OrthoDB" id="3257095at2759"/>
<comment type="subcellular location">
    <subcellularLocation>
        <location evidence="1">Membrane</location>
        <topology evidence="1">Multi-pass membrane protein</topology>
    </subcellularLocation>
</comment>
<evidence type="ECO:0000256" key="5">
    <source>
        <dbReference type="ARBA" id="ARBA00023136"/>
    </source>
</evidence>
<name>A0A9P4WGS2_9PLEO</name>
<keyword evidence="8" id="KW-1185">Reference proteome</keyword>
<keyword evidence="2" id="KW-0813">Transport</keyword>
<dbReference type="InterPro" id="IPR002293">
    <property type="entry name" value="AA/rel_permease1"/>
</dbReference>
<dbReference type="Pfam" id="PF13520">
    <property type="entry name" value="AA_permease_2"/>
    <property type="match status" value="1"/>
</dbReference>
<dbReference type="EMBL" id="SWKV01000115">
    <property type="protein sequence ID" value="KAF3031975.1"/>
    <property type="molecule type" value="Genomic_DNA"/>
</dbReference>
<proteinExistence type="predicted"/>
<dbReference type="GO" id="GO:0016020">
    <property type="term" value="C:membrane"/>
    <property type="evidence" value="ECO:0007669"/>
    <property type="project" value="UniProtKB-SubCell"/>
</dbReference>
<evidence type="ECO:0000313" key="8">
    <source>
        <dbReference type="Proteomes" id="UP000758155"/>
    </source>
</evidence>
<evidence type="ECO:0000256" key="2">
    <source>
        <dbReference type="ARBA" id="ARBA00022448"/>
    </source>
</evidence>
<dbReference type="Gene3D" id="1.20.1740.10">
    <property type="entry name" value="Amino acid/polyamine transporter I"/>
    <property type="match status" value="1"/>
</dbReference>
<comment type="caution">
    <text evidence="7">The sequence shown here is derived from an EMBL/GenBank/DDBJ whole genome shotgun (WGS) entry which is preliminary data.</text>
</comment>
<feature type="transmembrane region" description="Helical" evidence="6">
    <location>
        <begin position="140"/>
        <end position="157"/>
    </location>
</feature>
<feature type="transmembrane region" description="Helical" evidence="6">
    <location>
        <begin position="163"/>
        <end position="183"/>
    </location>
</feature>
<organism evidence="7 8">
    <name type="scientific">Didymella heteroderae</name>
    <dbReference type="NCBI Taxonomy" id="1769908"/>
    <lineage>
        <taxon>Eukaryota</taxon>
        <taxon>Fungi</taxon>
        <taxon>Dikarya</taxon>
        <taxon>Ascomycota</taxon>
        <taxon>Pezizomycotina</taxon>
        <taxon>Dothideomycetes</taxon>
        <taxon>Pleosporomycetidae</taxon>
        <taxon>Pleosporales</taxon>
        <taxon>Pleosporineae</taxon>
        <taxon>Didymellaceae</taxon>
        <taxon>Didymella</taxon>
    </lineage>
</organism>
<keyword evidence="4 6" id="KW-1133">Transmembrane helix</keyword>
<dbReference type="Proteomes" id="UP000758155">
    <property type="component" value="Unassembled WGS sequence"/>
</dbReference>
<dbReference type="PANTHER" id="PTHR45649">
    <property type="entry name" value="AMINO-ACID PERMEASE BAT1"/>
    <property type="match status" value="1"/>
</dbReference>
<sequence>MGEQPERSRGWETPSIVAFTVVSQGVWEVLLTVLQPGFINGGPAGLIGNFIFTSVAMHLLILSLAEMTSMAPHAGCQFHWINVFAPRFIRTPLSFLVGLITAICQIAATASGPSLVGTLVQASIMKLWPQYIPSSRETTLIIIGVTGVIWAMSVKGARLLPSLQLYMLALHFSGGLLFLLIFWKHSPKATVWLTLTSFTNGGGWSNDIIAWMVGQTSAVYAYSSFDAPMHMVDVTKNPARTIPKSMLVGHWVNGVFGAVFIVSFMLVMTDEKAALQDLTGFPHMWVLSQTLSPTWVAIVNLIPTILILAGTLDSNISTSLQIQAFASSGGLPYSRWIAEKERQNGVAVHAATVTCVATVALSLLRLISVDAFDASELYCTFSQDSFD</sequence>
<evidence type="ECO:0000256" key="4">
    <source>
        <dbReference type="ARBA" id="ARBA00022989"/>
    </source>
</evidence>
<evidence type="ECO:0000256" key="6">
    <source>
        <dbReference type="SAM" id="Phobius"/>
    </source>
</evidence>
<reference evidence="7" key="1">
    <citation type="submission" date="2019-04" db="EMBL/GenBank/DDBJ databases">
        <title>Sequencing of skin fungus with MAO and IRED activity.</title>
        <authorList>
            <person name="Marsaioli A.J."/>
            <person name="Bonatto J.M.C."/>
            <person name="Reis Junior O."/>
        </authorList>
    </citation>
    <scope>NUCLEOTIDE SEQUENCE</scope>
    <source>
        <strain evidence="7">28M1</strain>
    </source>
</reference>
<feature type="transmembrane region" description="Helical" evidence="6">
    <location>
        <begin position="346"/>
        <end position="367"/>
    </location>
</feature>
<accession>A0A9P4WGS2</accession>
<dbReference type="PANTHER" id="PTHR45649:SF4">
    <property type="entry name" value="TRANSPORTER, PUTATIVE (EUROFUNG)-RELATED"/>
    <property type="match status" value="1"/>
</dbReference>
<evidence type="ECO:0000256" key="3">
    <source>
        <dbReference type="ARBA" id="ARBA00022692"/>
    </source>
</evidence>
<evidence type="ECO:0000313" key="7">
    <source>
        <dbReference type="EMBL" id="KAF3031975.1"/>
    </source>
</evidence>
<protein>
    <submittedName>
        <fullName evidence="7">Uncharacterized protein</fullName>
    </submittedName>
</protein>